<dbReference type="EMBL" id="WHOB01000089">
    <property type="protein sequence ID" value="NOU83078.1"/>
    <property type="molecule type" value="Genomic_DNA"/>
</dbReference>
<evidence type="ECO:0000313" key="3">
    <source>
        <dbReference type="Proteomes" id="UP000596857"/>
    </source>
</evidence>
<gene>
    <name evidence="2" type="primary">sinI</name>
    <name evidence="2" type="ORF">GC101_29895</name>
</gene>
<dbReference type="SUPFAM" id="SSF47406">
    <property type="entry name" value="SinR repressor dimerisation domain-like"/>
    <property type="match status" value="1"/>
</dbReference>
<comment type="caution">
    <text evidence="2">The sequence shown here is derived from an EMBL/GenBank/DDBJ whole genome shotgun (WGS) entry which is preliminary data.</text>
</comment>
<dbReference type="InterPro" id="IPR036281">
    <property type="entry name" value="SinR/SinI_dimer_dom_sf"/>
</dbReference>
<evidence type="ECO:0000259" key="1">
    <source>
        <dbReference type="PROSITE" id="PS51500"/>
    </source>
</evidence>
<name>A0ABX1YTD8_9BACL</name>
<keyword evidence="3" id="KW-1185">Reference proteome</keyword>
<dbReference type="Pfam" id="PF08671">
    <property type="entry name" value="SinI"/>
    <property type="match status" value="1"/>
</dbReference>
<dbReference type="PROSITE" id="PS51500">
    <property type="entry name" value="SIN"/>
    <property type="match status" value="1"/>
</dbReference>
<feature type="domain" description="Sin" evidence="1">
    <location>
        <begin position="22"/>
        <end position="60"/>
    </location>
</feature>
<protein>
    <submittedName>
        <fullName evidence="2">DNA-binding anti-repressor SinI</fullName>
    </submittedName>
</protein>
<evidence type="ECO:0000313" key="2">
    <source>
        <dbReference type="EMBL" id="NOU83078.1"/>
    </source>
</evidence>
<accession>A0ABX1YTD8</accession>
<dbReference type="InterPro" id="IPR010981">
    <property type="entry name" value="SinR/SinI_dimer_dom"/>
</dbReference>
<dbReference type="GO" id="GO:0003677">
    <property type="term" value="F:DNA binding"/>
    <property type="evidence" value="ECO:0007669"/>
    <property type="project" value="UniProtKB-KW"/>
</dbReference>
<organism evidence="2 3">
    <name type="scientific">Paenibacillus phytohabitans</name>
    <dbReference type="NCBI Taxonomy" id="2654978"/>
    <lineage>
        <taxon>Bacteria</taxon>
        <taxon>Bacillati</taxon>
        <taxon>Bacillota</taxon>
        <taxon>Bacilli</taxon>
        <taxon>Bacillales</taxon>
        <taxon>Paenibacillaceae</taxon>
        <taxon>Paenibacillus</taxon>
    </lineage>
</organism>
<sequence>MAGLPGDAKILGGDFLDKSNQGNDELQAVDLDLEWVHLLMSAKQAGIQADEIRRFFTEKALQAM</sequence>
<proteinExistence type="predicted"/>
<dbReference type="Proteomes" id="UP000596857">
    <property type="component" value="Unassembled WGS sequence"/>
</dbReference>
<keyword evidence="2" id="KW-0238">DNA-binding</keyword>
<reference evidence="2 3" key="1">
    <citation type="submission" date="2019-10" db="EMBL/GenBank/DDBJ databases">
        <title>Description of Paenibacillus terricola sp. nov.</title>
        <authorList>
            <person name="Carlier A."/>
            <person name="Qi S."/>
        </authorList>
    </citation>
    <scope>NUCLEOTIDE SEQUENCE [LARGE SCALE GENOMIC DNA]</scope>
    <source>
        <strain evidence="2 3">LMG 31459</strain>
    </source>
</reference>